<evidence type="ECO:0000256" key="1">
    <source>
        <dbReference type="SAM" id="Phobius"/>
    </source>
</evidence>
<dbReference type="PANTHER" id="PTHR14550:SF2">
    <property type="entry name" value="TRANSMEMBRANE PROTEIN 109"/>
    <property type="match status" value="1"/>
</dbReference>
<feature type="transmembrane region" description="Helical" evidence="1">
    <location>
        <begin position="97"/>
        <end position="122"/>
    </location>
</feature>
<protein>
    <submittedName>
        <fullName evidence="2">Uncharacterized protein</fullName>
    </submittedName>
</protein>
<organism evidence="2 3">
    <name type="scientific">Pogonophryne albipinna</name>
    <dbReference type="NCBI Taxonomy" id="1090488"/>
    <lineage>
        <taxon>Eukaryota</taxon>
        <taxon>Metazoa</taxon>
        <taxon>Chordata</taxon>
        <taxon>Craniata</taxon>
        <taxon>Vertebrata</taxon>
        <taxon>Euteleostomi</taxon>
        <taxon>Actinopterygii</taxon>
        <taxon>Neopterygii</taxon>
        <taxon>Teleostei</taxon>
        <taxon>Neoteleostei</taxon>
        <taxon>Acanthomorphata</taxon>
        <taxon>Eupercaria</taxon>
        <taxon>Perciformes</taxon>
        <taxon>Notothenioidei</taxon>
        <taxon>Pogonophryne</taxon>
    </lineage>
</organism>
<keyword evidence="1" id="KW-0472">Membrane</keyword>
<keyword evidence="1" id="KW-1133">Transmembrane helix</keyword>
<keyword evidence="3" id="KW-1185">Reference proteome</keyword>
<proteinExistence type="predicted"/>
<reference evidence="2" key="1">
    <citation type="submission" date="2022-11" db="EMBL/GenBank/DDBJ databases">
        <title>Chromosome-level genome of Pogonophryne albipinna.</title>
        <authorList>
            <person name="Jo E."/>
        </authorList>
    </citation>
    <scope>NUCLEOTIDE SEQUENCE</scope>
    <source>
        <strain evidence="2">SGF0006</strain>
        <tissue evidence="2">Muscle</tissue>
    </source>
</reference>
<name>A0AAD6B9S3_9TELE</name>
<evidence type="ECO:0000313" key="3">
    <source>
        <dbReference type="Proteomes" id="UP001219934"/>
    </source>
</evidence>
<gene>
    <name evidence="2" type="ORF">JOQ06_002842</name>
</gene>
<feature type="transmembrane region" description="Helical" evidence="1">
    <location>
        <begin position="53"/>
        <end position="77"/>
    </location>
</feature>
<dbReference type="GO" id="GO:0042771">
    <property type="term" value="P:intrinsic apoptotic signaling pathway in response to DNA damage by p53 class mediator"/>
    <property type="evidence" value="ECO:0007669"/>
    <property type="project" value="TreeGrafter"/>
</dbReference>
<comment type="caution">
    <text evidence="2">The sequence shown here is derived from an EMBL/GenBank/DDBJ whole genome shotgun (WGS) entry which is preliminary data.</text>
</comment>
<dbReference type="AlphaFoldDB" id="A0AAD6B9S3"/>
<sequence>MATYEVPIDKQIAKLFIMAFVLGLAAMISYFFTDKEAEEEKREQLWLSQKQAFYWFLDAVAGSLANGLNAPLQYVTYFLHATGIKVDLPINPVTPDGVFFVVQWVLLLLICYAVIALAFVMFTFFLRKLWWLLKVALALACFGIILNDHSIDTKTMLPLGFRVVTECSNTISARGMRTISLNDRGRNREEEQEQAEQRCWMHHIVKKTNKSNFRLGP</sequence>
<dbReference type="Pfam" id="PF14965">
    <property type="entry name" value="BRI3BP"/>
    <property type="match status" value="1"/>
</dbReference>
<dbReference type="Proteomes" id="UP001219934">
    <property type="component" value="Unassembled WGS sequence"/>
</dbReference>
<feature type="transmembrane region" description="Helical" evidence="1">
    <location>
        <begin position="12"/>
        <end position="32"/>
    </location>
</feature>
<dbReference type="EMBL" id="JAPTMU010000009">
    <property type="protein sequence ID" value="KAJ4938217.1"/>
    <property type="molecule type" value="Genomic_DNA"/>
</dbReference>
<dbReference type="PANTHER" id="PTHR14550">
    <property type="entry name" value="TRANSMEMBRANE PROTEIN 109"/>
    <property type="match status" value="1"/>
</dbReference>
<dbReference type="InterPro" id="IPR039492">
    <property type="entry name" value="TMEM109"/>
</dbReference>
<feature type="non-terminal residue" evidence="2">
    <location>
        <position position="217"/>
    </location>
</feature>
<feature type="transmembrane region" description="Helical" evidence="1">
    <location>
        <begin position="129"/>
        <end position="146"/>
    </location>
</feature>
<evidence type="ECO:0000313" key="2">
    <source>
        <dbReference type="EMBL" id="KAJ4938217.1"/>
    </source>
</evidence>
<keyword evidence="1" id="KW-0812">Transmembrane</keyword>
<dbReference type="GO" id="GO:0071480">
    <property type="term" value="P:cellular response to gamma radiation"/>
    <property type="evidence" value="ECO:0007669"/>
    <property type="project" value="InterPro"/>
</dbReference>
<accession>A0AAD6B9S3</accession>